<evidence type="ECO:0000256" key="7">
    <source>
        <dbReference type="ARBA" id="ARBA00023029"/>
    </source>
</evidence>
<feature type="domain" description="Toprim" evidence="11">
    <location>
        <begin position="6"/>
        <end position="115"/>
    </location>
</feature>
<organism evidence="13 14">
    <name type="scientific">Oceanotoga teriensis</name>
    <dbReference type="NCBI Taxonomy" id="515440"/>
    <lineage>
        <taxon>Bacteria</taxon>
        <taxon>Thermotogati</taxon>
        <taxon>Thermotogota</taxon>
        <taxon>Thermotogae</taxon>
        <taxon>Petrotogales</taxon>
        <taxon>Petrotogaceae</taxon>
        <taxon>Oceanotoga</taxon>
    </lineage>
</organism>
<dbReference type="InterPro" id="IPR013497">
    <property type="entry name" value="Topo_IA_cen"/>
</dbReference>
<dbReference type="SMART" id="SM00493">
    <property type="entry name" value="TOPRIM"/>
    <property type="match status" value="1"/>
</dbReference>
<dbReference type="HAMAP" id="MF_00952">
    <property type="entry name" value="Topoisom_1_prok"/>
    <property type="match status" value="1"/>
</dbReference>
<keyword evidence="6" id="KW-0460">Magnesium</keyword>
<dbReference type="Pfam" id="PF01751">
    <property type="entry name" value="Toprim"/>
    <property type="match status" value="1"/>
</dbReference>
<feature type="site" description="Interaction with DNA" evidence="10">
    <location>
        <position position="142"/>
    </location>
</feature>
<dbReference type="GO" id="GO:0003677">
    <property type="term" value="F:DNA binding"/>
    <property type="evidence" value="ECO:0007669"/>
    <property type="project" value="UniProtKB-KW"/>
</dbReference>
<name>A0AA45HI41_9BACT</name>
<dbReference type="PRINTS" id="PR00417">
    <property type="entry name" value="PRTPISMRASEI"/>
</dbReference>
<evidence type="ECO:0000256" key="5">
    <source>
        <dbReference type="ARBA" id="ARBA00022833"/>
    </source>
</evidence>
<dbReference type="CDD" id="cd03363">
    <property type="entry name" value="TOPRIM_TopoIA_TopoI"/>
    <property type="match status" value="1"/>
</dbReference>
<dbReference type="CDD" id="cd00186">
    <property type="entry name" value="TOP1Ac"/>
    <property type="match status" value="1"/>
</dbReference>
<dbReference type="InterPro" id="IPR006171">
    <property type="entry name" value="TOPRIM_dom"/>
</dbReference>
<evidence type="ECO:0000259" key="12">
    <source>
        <dbReference type="PROSITE" id="PS52039"/>
    </source>
</evidence>
<evidence type="ECO:0000256" key="8">
    <source>
        <dbReference type="ARBA" id="ARBA00023125"/>
    </source>
</evidence>
<dbReference type="PROSITE" id="PS52039">
    <property type="entry name" value="TOPO_IA_2"/>
    <property type="match status" value="1"/>
</dbReference>
<dbReference type="PROSITE" id="PS50880">
    <property type="entry name" value="TOPRIM"/>
    <property type="match status" value="1"/>
</dbReference>
<dbReference type="Gene3D" id="3.40.50.140">
    <property type="match status" value="1"/>
</dbReference>
<comment type="subunit">
    <text evidence="10">Monomer.</text>
</comment>
<dbReference type="NCBIfam" id="TIGR01051">
    <property type="entry name" value="topA_bact"/>
    <property type="match status" value="1"/>
</dbReference>
<evidence type="ECO:0000256" key="6">
    <source>
        <dbReference type="ARBA" id="ARBA00022842"/>
    </source>
</evidence>
<reference evidence="13 14" key="1">
    <citation type="submission" date="2018-05" db="EMBL/GenBank/DDBJ databases">
        <title>Genomic Encyclopedia of Type Strains, Phase IV (KMG-IV): sequencing the most valuable type-strain genomes for metagenomic binning, comparative biology and taxonomic classification.</title>
        <authorList>
            <person name="Goeker M."/>
        </authorList>
    </citation>
    <scope>NUCLEOTIDE SEQUENCE [LARGE SCALE GENOMIC DNA]</scope>
    <source>
        <strain evidence="13 14">DSM 24906</strain>
    </source>
</reference>
<dbReference type="InterPro" id="IPR005733">
    <property type="entry name" value="TopoI_bac-type"/>
</dbReference>
<keyword evidence="3" id="KW-0479">Metal-binding</keyword>
<evidence type="ECO:0000313" key="13">
    <source>
        <dbReference type="EMBL" id="PWJ88772.1"/>
    </source>
</evidence>
<dbReference type="EC" id="5.6.2.1" evidence="10"/>
<dbReference type="RefSeq" id="WP_109605813.1">
    <property type="nucleotide sequence ID" value="NZ_QGGI01000017.1"/>
</dbReference>
<feature type="domain" description="Topo IA-type catalytic" evidence="12">
    <location>
        <begin position="131"/>
        <end position="553"/>
    </location>
</feature>
<evidence type="ECO:0000256" key="9">
    <source>
        <dbReference type="ARBA" id="ARBA00023235"/>
    </source>
</evidence>
<evidence type="ECO:0000256" key="1">
    <source>
        <dbReference type="ARBA" id="ARBA00000213"/>
    </source>
</evidence>
<dbReference type="Pfam" id="PF01131">
    <property type="entry name" value="Topoisom_bac"/>
    <property type="match status" value="1"/>
</dbReference>
<dbReference type="PANTHER" id="PTHR42785">
    <property type="entry name" value="DNA TOPOISOMERASE, TYPE IA, CORE"/>
    <property type="match status" value="1"/>
</dbReference>
<dbReference type="SMART" id="SM00437">
    <property type="entry name" value="TOP1Ac"/>
    <property type="match status" value="1"/>
</dbReference>
<dbReference type="InterPro" id="IPR023405">
    <property type="entry name" value="Topo_IA_core_domain"/>
</dbReference>
<feature type="site" description="Interaction with DNA" evidence="10">
    <location>
        <position position="484"/>
    </location>
</feature>
<dbReference type="InterPro" id="IPR003602">
    <property type="entry name" value="Topo_IA_DNA-bd_dom"/>
</dbReference>
<dbReference type="EMBL" id="QGGI01000017">
    <property type="protein sequence ID" value="PWJ88772.1"/>
    <property type="molecule type" value="Genomic_DNA"/>
</dbReference>
<dbReference type="SUPFAM" id="SSF56712">
    <property type="entry name" value="Prokaryotic type I DNA topoisomerase"/>
    <property type="match status" value="1"/>
</dbReference>
<dbReference type="Gene3D" id="3.30.65.10">
    <property type="entry name" value="Bacterial Topoisomerase I, domain 1"/>
    <property type="match status" value="1"/>
</dbReference>
<dbReference type="InterPro" id="IPR013826">
    <property type="entry name" value="Topo_IA_cen_sub3"/>
</dbReference>
<dbReference type="InterPro" id="IPR000380">
    <property type="entry name" value="Topo_IA"/>
</dbReference>
<feature type="site" description="Interaction with DNA" evidence="10">
    <location>
        <position position="145"/>
    </location>
</feature>
<dbReference type="SUPFAM" id="SSF57783">
    <property type="entry name" value="Zinc beta-ribbon"/>
    <property type="match status" value="1"/>
</dbReference>
<dbReference type="GO" id="GO:0003917">
    <property type="term" value="F:DNA topoisomerase type I (single strand cut, ATP-independent) activity"/>
    <property type="evidence" value="ECO:0007669"/>
    <property type="project" value="UniProtKB-UniRule"/>
</dbReference>
<evidence type="ECO:0000256" key="4">
    <source>
        <dbReference type="ARBA" id="ARBA00022771"/>
    </source>
</evidence>
<dbReference type="InterPro" id="IPR028612">
    <property type="entry name" value="Topoisom_1_IA"/>
</dbReference>
<dbReference type="InterPro" id="IPR013824">
    <property type="entry name" value="Topo_IA_cen_sub1"/>
</dbReference>
<dbReference type="InterPro" id="IPR013825">
    <property type="entry name" value="Topo_IA_cen_sub2"/>
</dbReference>
<feature type="active site" description="O-(5'-phospho-DNA)-tyrosine intermediate" evidence="10">
    <location>
        <position position="298"/>
    </location>
</feature>
<dbReference type="GO" id="GO:0005694">
    <property type="term" value="C:chromosome"/>
    <property type="evidence" value="ECO:0007669"/>
    <property type="project" value="InterPro"/>
</dbReference>
<dbReference type="SMART" id="SM00436">
    <property type="entry name" value="TOP1Bc"/>
    <property type="match status" value="1"/>
</dbReference>
<keyword evidence="7 10" id="KW-0799">Topoisomerase</keyword>
<dbReference type="PANTHER" id="PTHR42785:SF1">
    <property type="entry name" value="DNA TOPOISOMERASE"/>
    <property type="match status" value="1"/>
</dbReference>
<proteinExistence type="inferred from homology"/>
<dbReference type="GO" id="GO:0006265">
    <property type="term" value="P:DNA topological change"/>
    <property type="evidence" value="ECO:0007669"/>
    <property type="project" value="UniProtKB-UniRule"/>
</dbReference>
<feature type="site" description="Interaction with DNA" evidence="10">
    <location>
        <position position="141"/>
    </location>
</feature>
<feature type="site" description="Interaction with DNA" evidence="10">
    <location>
        <position position="157"/>
    </location>
</feature>
<dbReference type="Gene3D" id="1.10.290.10">
    <property type="entry name" value="Topoisomerase I, domain 4"/>
    <property type="match status" value="1"/>
</dbReference>
<feature type="site" description="Interaction with DNA" evidence="10">
    <location>
        <position position="36"/>
    </location>
</feature>
<keyword evidence="9 10" id="KW-0413">Isomerase</keyword>
<dbReference type="Pfam" id="PF01396">
    <property type="entry name" value="Zn_ribbon_Top1"/>
    <property type="match status" value="3"/>
</dbReference>
<protein>
    <recommendedName>
        <fullName evidence="10">DNA topoisomerase 1</fullName>
        <ecNumber evidence="10">5.6.2.1</ecNumber>
    </recommendedName>
    <alternativeName>
        <fullName evidence="10">DNA topoisomerase I</fullName>
    </alternativeName>
</protein>
<feature type="region of interest" description="Interaction with DNA" evidence="10">
    <location>
        <begin position="166"/>
        <end position="171"/>
    </location>
</feature>
<dbReference type="AlphaFoldDB" id="A0AA45HI41"/>
<evidence type="ECO:0000256" key="3">
    <source>
        <dbReference type="ARBA" id="ARBA00022723"/>
    </source>
</evidence>
<evidence type="ECO:0000256" key="2">
    <source>
        <dbReference type="ARBA" id="ARBA00009446"/>
    </source>
</evidence>
<dbReference type="InterPro" id="IPR013498">
    <property type="entry name" value="Topo_IA_Znf"/>
</dbReference>
<dbReference type="Gene3D" id="1.10.460.10">
    <property type="entry name" value="Topoisomerase I, domain 2"/>
    <property type="match status" value="1"/>
</dbReference>
<dbReference type="InterPro" id="IPR003601">
    <property type="entry name" value="Topo_IA_2"/>
</dbReference>
<evidence type="ECO:0000256" key="10">
    <source>
        <dbReference type="HAMAP-Rule" id="MF_00952"/>
    </source>
</evidence>
<feature type="site" description="Interaction with DNA" evidence="10">
    <location>
        <position position="300"/>
    </location>
</feature>
<feature type="site" description="Interaction with DNA" evidence="10">
    <location>
        <position position="150"/>
    </location>
</feature>
<dbReference type="InterPro" id="IPR034149">
    <property type="entry name" value="TOPRIM_TopoI"/>
</dbReference>
<dbReference type="Gene3D" id="2.70.20.10">
    <property type="entry name" value="Topoisomerase I, domain 3"/>
    <property type="match status" value="1"/>
</dbReference>
<dbReference type="GO" id="GO:0008270">
    <property type="term" value="F:zinc ion binding"/>
    <property type="evidence" value="ECO:0007669"/>
    <property type="project" value="UniProtKB-KW"/>
</dbReference>
<comment type="similarity">
    <text evidence="2 10">Belongs to the type IA topoisomerase family.</text>
</comment>
<evidence type="ECO:0000259" key="11">
    <source>
        <dbReference type="PROSITE" id="PS50880"/>
    </source>
</evidence>
<sequence length="749" mass="87303">MSKNSKYIVIVESPAKAKTIERYLGKDFEVIASKGHIRDLPKKKFGVNIENNFEPEFETMSGKEKVIKEIKSKVKNKKILLASDMDREGEAIAWHLSQILGLDPKEKNRIIFTEITKNSINDSIKKPLQISLNKVDAQIARRILDRIVGYKVSPLVWKVFKNYKTSAGRVQSAALKLIVDKERKIFQFKSKKYFKIYLEKDNIKIPLVKENGKKIKNEKIDQEKKDLILDYLKDKDIKLFNKKTKDSLRKSPDPFITSTLQQSAVSILGWSSKKTMQIAQKLYEGIETNDGNLAFITYMRTDSKRVSDIAQNAAKKFIEENYGKEYTSKYKEKKSKNKTQDAHEAIRPTDINMTPEKAKKILSGDTIKLYKMIWERFMASQTSNAKYIETKYELSDQEKKYTFELISKEKIFEGFEVFWSHNNKEIIYKLKDDIVFKGKDVKNEEKETMPPPRYSEASIVKELESNGIGRPSTYSTIISTLITRKYINKIEKNILRPTVAGFIVTDFLENNFPDIINTNFTANMEEDLDKIEEGLNNSKIVLKTFYSSFENFLNDASEKIKNFELKLNYESDVKCEDCNENMKLQFGRYGMYLQCEKCEKTQKVPFYMYGITLKEKLYIKDYIEDISSENNEIGEKCPNCGSELVLKRGRFGEFIACSNYPECKYTKSVPARGKCPKCNSEVSKLKSKKGKLYFKCTNKDCGEMFWNEPSNYKDPETNQTLFYYYKNKEEKLYNPETKTFYDIEEIKKK</sequence>
<comment type="catalytic activity">
    <reaction evidence="1 10">
        <text>ATP-independent breakage of single-stranded DNA, followed by passage and rejoining.</text>
        <dbReference type="EC" id="5.6.2.1"/>
    </reaction>
</comment>
<dbReference type="PROSITE" id="PS00396">
    <property type="entry name" value="TOPO_IA_1"/>
    <property type="match status" value="1"/>
</dbReference>
<dbReference type="InterPro" id="IPR023406">
    <property type="entry name" value="Topo_IA_AS"/>
</dbReference>
<comment type="function">
    <text evidence="10">Releases the supercoiling and torsional tension of DNA, which is introduced during the DNA replication and transcription, by transiently cleaving and rejoining one strand of the DNA duplex. Introduces a single-strand break via transesterification at a target site in duplex DNA. The scissile phosphodiester is attacked by the catalytic tyrosine of the enzyme, resulting in the formation of a DNA-(5'-phosphotyrosyl)-enzyme intermediate and the expulsion of a 3'-OH DNA strand. The free DNA strand then undergoes passage around the unbroken strand, thus removing DNA supercoils. Finally, in the religation step, the DNA 3'-OH attacks the covalent intermediate to expel the active-site tyrosine and restore the DNA phosphodiester backbone.</text>
</comment>
<keyword evidence="14" id="KW-1185">Reference proteome</keyword>
<dbReference type="Proteomes" id="UP000245921">
    <property type="component" value="Unassembled WGS sequence"/>
</dbReference>
<comment type="caution">
    <text evidence="13">The sequence shown here is derived from an EMBL/GenBank/DDBJ whole genome shotgun (WGS) entry which is preliminary data.</text>
</comment>
<evidence type="ECO:0000313" key="14">
    <source>
        <dbReference type="Proteomes" id="UP000245921"/>
    </source>
</evidence>
<keyword evidence="8 10" id="KW-0238">DNA-binding</keyword>
<accession>A0AA45HI41</accession>
<keyword evidence="4" id="KW-0863">Zinc-finger</keyword>
<gene>
    <name evidence="10" type="primary">topA</name>
    <name evidence="13" type="ORF">C7380_11762</name>
</gene>
<keyword evidence="5" id="KW-0862">Zinc</keyword>